<organism evidence="1 2">
    <name type="scientific">Paenibacillus rhizosphaerae</name>
    <dbReference type="NCBI Taxonomy" id="297318"/>
    <lineage>
        <taxon>Bacteria</taxon>
        <taxon>Bacillati</taxon>
        <taxon>Bacillota</taxon>
        <taxon>Bacilli</taxon>
        <taxon>Bacillales</taxon>
        <taxon>Paenibacillaceae</taxon>
        <taxon>Paenibacillus</taxon>
    </lineage>
</organism>
<gene>
    <name evidence="1" type="ORF">BK138_16005</name>
</gene>
<evidence type="ECO:0000313" key="2">
    <source>
        <dbReference type="Proteomes" id="UP000187172"/>
    </source>
</evidence>
<sequence>MSNKERERLTVRFRKVLDADLREASTGLTEGELSNLARDGLRIMLGIRTTRIAAIQEKPLALPNEGRRELKKEVETVRTGKMLPSKPAVFVPTTRKG</sequence>
<dbReference type="EMBL" id="MRTP01000003">
    <property type="protein sequence ID" value="OMF54662.1"/>
    <property type="molecule type" value="Genomic_DNA"/>
</dbReference>
<dbReference type="AlphaFoldDB" id="A0A1R1ESF5"/>
<dbReference type="Proteomes" id="UP000187172">
    <property type="component" value="Unassembled WGS sequence"/>
</dbReference>
<proteinExistence type="predicted"/>
<dbReference type="STRING" id="297318.BK138_16005"/>
<dbReference type="RefSeq" id="WP_076170563.1">
    <property type="nucleotide sequence ID" value="NZ_MRTP01000003.1"/>
</dbReference>
<comment type="caution">
    <text evidence="1">The sequence shown here is derived from an EMBL/GenBank/DDBJ whole genome shotgun (WGS) entry which is preliminary data.</text>
</comment>
<reference evidence="1 2" key="1">
    <citation type="submission" date="2016-11" db="EMBL/GenBank/DDBJ databases">
        <title>Paenibacillus species isolates.</title>
        <authorList>
            <person name="Beno S.M."/>
        </authorList>
    </citation>
    <scope>NUCLEOTIDE SEQUENCE [LARGE SCALE GENOMIC DNA]</scope>
    <source>
        <strain evidence="1 2">FSL R5-0378</strain>
    </source>
</reference>
<keyword evidence="2" id="KW-1185">Reference proteome</keyword>
<accession>A0A1R1ESF5</accession>
<evidence type="ECO:0000313" key="1">
    <source>
        <dbReference type="EMBL" id="OMF54662.1"/>
    </source>
</evidence>
<protein>
    <submittedName>
        <fullName evidence="1">Uncharacterized protein</fullName>
    </submittedName>
</protein>
<name>A0A1R1ESF5_9BACL</name>